<proteinExistence type="predicted"/>
<name>A0A0C2MSL5_THEKT</name>
<protein>
    <submittedName>
        <fullName evidence="1">Uncharacterized protein</fullName>
    </submittedName>
</protein>
<evidence type="ECO:0000313" key="1">
    <source>
        <dbReference type="EMBL" id="KII67210.1"/>
    </source>
</evidence>
<evidence type="ECO:0000313" key="2">
    <source>
        <dbReference type="Proteomes" id="UP000031668"/>
    </source>
</evidence>
<gene>
    <name evidence="1" type="ORF">RF11_16253</name>
</gene>
<dbReference type="OrthoDB" id="6021661at2759"/>
<keyword evidence="2" id="KW-1185">Reference proteome</keyword>
<dbReference type="EMBL" id="JWZT01003276">
    <property type="protein sequence ID" value="KII67210.1"/>
    <property type="molecule type" value="Genomic_DNA"/>
</dbReference>
<reference evidence="1 2" key="1">
    <citation type="journal article" date="2014" name="Genome Biol. Evol.">
        <title>The genome of the myxosporean Thelohanellus kitauei shows adaptations to nutrient acquisition within its fish host.</title>
        <authorList>
            <person name="Yang Y."/>
            <person name="Xiong J."/>
            <person name="Zhou Z."/>
            <person name="Huo F."/>
            <person name="Miao W."/>
            <person name="Ran C."/>
            <person name="Liu Y."/>
            <person name="Zhang J."/>
            <person name="Feng J."/>
            <person name="Wang M."/>
            <person name="Wang M."/>
            <person name="Wang L."/>
            <person name="Yao B."/>
        </authorList>
    </citation>
    <scope>NUCLEOTIDE SEQUENCE [LARGE SCALE GENOMIC DNA]</scope>
    <source>
        <strain evidence="1">Wuqing</strain>
    </source>
</reference>
<dbReference type="Proteomes" id="UP000031668">
    <property type="component" value="Unassembled WGS sequence"/>
</dbReference>
<sequence length="105" mass="12181">MNIQKKTRGEGSRRGSSTRWMVFCCKWQRRKYQRPNIEGEGSGDNESAEQWKTTKIHTFLENFCSDDLFNADETGLYYRATPDGSLCYKHIALSGYKKAMERIAV</sequence>
<organism evidence="1 2">
    <name type="scientific">Thelohanellus kitauei</name>
    <name type="common">Myxosporean</name>
    <dbReference type="NCBI Taxonomy" id="669202"/>
    <lineage>
        <taxon>Eukaryota</taxon>
        <taxon>Metazoa</taxon>
        <taxon>Cnidaria</taxon>
        <taxon>Myxozoa</taxon>
        <taxon>Myxosporea</taxon>
        <taxon>Bivalvulida</taxon>
        <taxon>Platysporina</taxon>
        <taxon>Myxobolidae</taxon>
        <taxon>Thelohanellus</taxon>
    </lineage>
</organism>
<accession>A0A0C2MSL5</accession>
<dbReference type="AlphaFoldDB" id="A0A0C2MSL5"/>
<comment type="caution">
    <text evidence="1">The sequence shown here is derived from an EMBL/GenBank/DDBJ whole genome shotgun (WGS) entry which is preliminary data.</text>
</comment>